<dbReference type="Proteomes" id="UP001291623">
    <property type="component" value="Unassembled WGS sequence"/>
</dbReference>
<sequence length="117" mass="13823">MVHIANRKAKITSLDENTEYFDLNEKVASLEGEKHFLLRTVEKLEASGNNLRVELEAKKREIGGLKQKLVELMIKHREWKREKDLLYMVKNELAKRTREEMLSTVSELENKLEIQEK</sequence>
<protein>
    <submittedName>
        <fullName evidence="2">Uncharacterized protein</fullName>
    </submittedName>
</protein>
<keyword evidence="1" id="KW-0175">Coiled coil</keyword>
<dbReference type="EMBL" id="JAVYJV010000003">
    <property type="protein sequence ID" value="KAK4374018.1"/>
    <property type="molecule type" value="Genomic_DNA"/>
</dbReference>
<accession>A0AAE1VKU5</accession>
<name>A0AAE1VKU5_9SOLA</name>
<evidence type="ECO:0000313" key="3">
    <source>
        <dbReference type="Proteomes" id="UP001291623"/>
    </source>
</evidence>
<evidence type="ECO:0000256" key="1">
    <source>
        <dbReference type="SAM" id="Coils"/>
    </source>
</evidence>
<proteinExistence type="predicted"/>
<evidence type="ECO:0000313" key="2">
    <source>
        <dbReference type="EMBL" id="KAK4374018.1"/>
    </source>
</evidence>
<feature type="coiled-coil region" evidence="1">
    <location>
        <begin position="27"/>
        <end position="111"/>
    </location>
</feature>
<organism evidence="2 3">
    <name type="scientific">Anisodus tanguticus</name>
    <dbReference type="NCBI Taxonomy" id="243964"/>
    <lineage>
        <taxon>Eukaryota</taxon>
        <taxon>Viridiplantae</taxon>
        <taxon>Streptophyta</taxon>
        <taxon>Embryophyta</taxon>
        <taxon>Tracheophyta</taxon>
        <taxon>Spermatophyta</taxon>
        <taxon>Magnoliopsida</taxon>
        <taxon>eudicotyledons</taxon>
        <taxon>Gunneridae</taxon>
        <taxon>Pentapetalae</taxon>
        <taxon>asterids</taxon>
        <taxon>lamiids</taxon>
        <taxon>Solanales</taxon>
        <taxon>Solanaceae</taxon>
        <taxon>Solanoideae</taxon>
        <taxon>Hyoscyameae</taxon>
        <taxon>Anisodus</taxon>
    </lineage>
</organism>
<reference evidence="2" key="1">
    <citation type="submission" date="2023-12" db="EMBL/GenBank/DDBJ databases">
        <title>Genome assembly of Anisodus tanguticus.</title>
        <authorList>
            <person name="Wang Y.-J."/>
        </authorList>
    </citation>
    <scope>NUCLEOTIDE SEQUENCE</scope>
    <source>
        <strain evidence="2">KB-2021</strain>
        <tissue evidence="2">Leaf</tissue>
    </source>
</reference>
<keyword evidence="3" id="KW-1185">Reference proteome</keyword>
<comment type="caution">
    <text evidence="2">The sequence shown here is derived from an EMBL/GenBank/DDBJ whole genome shotgun (WGS) entry which is preliminary data.</text>
</comment>
<dbReference type="AlphaFoldDB" id="A0AAE1VKU5"/>
<gene>
    <name evidence="2" type="ORF">RND71_004695</name>
</gene>